<evidence type="ECO:0000313" key="1">
    <source>
        <dbReference type="EMBL" id="ADD42632.1"/>
    </source>
</evidence>
<organism evidence="1 2">
    <name type="scientific">Stackebrandtia nassauensis (strain DSM 44728 / CIP 108903 / NRRL B-16338 / NBRC 102104 / LLR-40K-21)</name>
    <dbReference type="NCBI Taxonomy" id="446470"/>
    <lineage>
        <taxon>Bacteria</taxon>
        <taxon>Bacillati</taxon>
        <taxon>Actinomycetota</taxon>
        <taxon>Actinomycetes</taxon>
        <taxon>Glycomycetales</taxon>
        <taxon>Glycomycetaceae</taxon>
        <taxon>Stackebrandtia</taxon>
    </lineage>
</organism>
<proteinExistence type="predicted"/>
<sequence>MKNIFKTLTNVRFQTDRRSHDVILAARRTAWEARVDAQSGKWGVHIGETPYRTLI</sequence>
<dbReference type="Proteomes" id="UP000000844">
    <property type="component" value="Chromosome"/>
</dbReference>
<gene>
    <name evidence="1" type="ordered locus">Snas_2957</name>
</gene>
<dbReference type="EMBL" id="CP001778">
    <property type="protein sequence ID" value="ADD42632.1"/>
    <property type="molecule type" value="Genomic_DNA"/>
</dbReference>
<evidence type="ECO:0000313" key="2">
    <source>
        <dbReference type="Proteomes" id="UP000000844"/>
    </source>
</evidence>
<dbReference type="HOGENOM" id="CLU_3030237_0_0_11"/>
<name>D3Q9F0_STANL</name>
<reference evidence="1 2" key="1">
    <citation type="journal article" date="2009" name="Stand. Genomic Sci.">
        <title>Complete genome sequence of Stackebrandtia nassauensis type strain (LLR-40K-21).</title>
        <authorList>
            <person name="Munk C."/>
            <person name="Lapidus A."/>
            <person name="Copeland A."/>
            <person name="Jando M."/>
            <person name="Mayilraj S."/>
            <person name="Glavina Del Rio T."/>
            <person name="Nolan M."/>
            <person name="Chen F."/>
            <person name="Lucas S."/>
            <person name="Tice H."/>
            <person name="Cheng J.F."/>
            <person name="Han C."/>
            <person name="Detter J.C."/>
            <person name="Bruce D."/>
            <person name="Goodwin L."/>
            <person name="Chain P."/>
            <person name="Pitluck S."/>
            <person name="Goker M."/>
            <person name="Ovchinikova G."/>
            <person name="Pati A."/>
            <person name="Ivanova N."/>
            <person name="Mavromatis K."/>
            <person name="Chen A."/>
            <person name="Palaniappan K."/>
            <person name="Land M."/>
            <person name="Hauser L."/>
            <person name="Chang Y.J."/>
            <person name="Jeffries C.D."/>
            <person name="Bristow J."/>
            <person name="Eisen J.A."/>
            <person name="Markowitz V."/>
            <person name="Hugenholtz P."/>
            <person name="Kyrpides N.C."/>
            <person name="Klenk H.P."/>
        </authorList>
    </citation>
    <scope>NUCLEOTIDE SEQUENCE [LARGE SCALE GENOMIC DNA]</scope>
    <source>
        <strain evidence="2">DSM 44728 / CIP 108903 / NRRL B-16338 / NBRC 102104 / LLR-40K-21</strain>
    </source>
</reference>
<dbReference type="AlphaFoldDB" id="D3Q9F0"/>
<protein>
    <submittedName>
        <fullName evidence="1">Uncharacterized protein</fullName>
    </submittedName>
</protein>
<dbReference type="RefSeq" id="WP_013018203.1">
    <property type="nucleotide sequence ID" value="NC_013947.1"/>
</dbReference>
<accession>D3Q9F0</accession>
<keyword evidence="2" id="KW-1185">Reference proteome</keyword>
<dbReference type="KEGG" id="sna:Snas_2957"/>